<accession>A0ABN4TPV4</accession>
<evidence type="ECO:0000313" key="4">
    <source>
        <dbReference type="EMBL" id="AOZ08306.1"/>
    </source>
</evidence>
<name>A0ABN4TPV4_9BURK</name>
<evidence type="ECO:0000259" key="3">
    <source>
        <dbReference type="Pfam" id="PF00535"/>
    </source>
</evidence>
<dbReference type="PANTHER" id="PTHR43630">
    <property type="entry name" value="POLY-BETA-1,6-N-ACETYL-D-GLUCOSAMINE SYNTHASE"/>
    <property type="match status" value="1"/>
</dbReference>
<dbReference type="Gene3D" id="3.90.550.10">
    <property type="entry name" value="Spore Coat Polysaccharide Biosynthesis Protein SpsA, Chain A"/>
    <property type="match status" value="1"/>
</dbReference>
<dbReference type="Pfam" id="PF00535">
    <property type="entry name" value="Glycos_transf_2"/>
    <property type="match status" value="1"/>
</dbReference>
<comment type="similarity">
    <text evidence="1">Belongs to the glycosyltransferase 2 family. WaaE/KdtX subfamily.</text>
</comment>
<evidence type="ECO:0000256" key="2">
    <source>
        <dbReference type="SAM" id="MobiDB-lite"/>
    </source>
</evidence>
<organism evidence="4 5">
    <name type="scientific">Cupriavidus malaysiensis</name>
    <dbReference type="NCBI Taxonomy" id="367825"/>
    <lineage>
        <taxon>Bacteria</taxon>
        <taxon>Pseudomonadati</taxon>
        <taxon>Pseudomonadota</taxon>
        <taxon>Betaproteobacteria</taxon>
        <taxon>Burkholderiales</taxon>
        <taxon>Burkholderiaceae</taxon>
        <taxon>Cupriavidus</taxon>
    </lineage>
</organism>
<dbReference type="InterPro" id="IPR029044">
    <property type="entry name" value="Nucleotide-diphossugar_trans"/>
</dbReference>
<sequence>MSGISVLILTKNEQQDLPGCLQSVAWSDDIHVYDSMSTDRTVEIARAHGAKVVQRPFDNWSAHQNWGLRNIPFRHEWVYYTDADERVTPQLAHAMQLAVTDPGDAVAFRVSRRDHLQGRWLRHVTPTSFYIRLFKPASVHYERLINPVTIVDGEVRDLAAHMDHFPFSKGMSHWFDRHNQYSSLEARQIVQNRQQGTSFSVRSALLEKDPGRRRYHQKELYYRLPMRPLLMFLLLYGLRRGFLDGSAGLTYALLRAYYEYMIVLKVRELDRADGSQDSQRSQGKQGSQGSQGG</sequence>
<dbReference type="PANTHER" id="PTHR43630:SF2">
    <property type="entry name" value="GLYCOSYLTRANSFERASE"/>
    <property type="match status" value="1"/>
</dbReference>
<dbReference type="InterPro" id="IPR001173">
    <property type="entry name" value="Glyco_trans_2-like"/>
</dbReference>
<dbReference type="GO" id="GO:0016740">
    <property type="term" value="F:transferase activity"/>
    <property type="evidence" value="ECO:0007669"/>
    <property type="project" value="UniProtKB-KW"/>
</dbReference>
<dbReference type="EMBL" id="CP017755">
    <property type="protein sequence ID" value="AOZ08306.1"/>
    <property type="molecule type" value="Genomic_DNA"/>
</dbReference>
<keyword evidence="5" id="KW-1185">Reference proteome</keyword>
<keyword evidence="4" id="KW-0808">Transferase</keyword>
<reference evidence="4 5" key="1">
    <citation type="submission" date="2016-10" db="EMBL/GenBank/DDBJ databases">
        <title>Complete genome sequences of three Cupriavidus strains isolated from various Malaysian environments.</title>
        <authorList>
            <person name="Abdullah A.A.-A."/>
            <person name="Shafie N.A.H."/>
            <person name="Lau N.S."/>
        </authorList>
    </citation>
    <scope>NUCLEOTIDE SEQUENCE [LARGE SCALE GENOMIC DNA]</scope>
    <source>
        <strain evidence="4 5">USMAA1020</strain>
    </source>
</reference>
<feature type="compositionally biased region" description="Low complexity" evidence="2">
    <location>
        <begin position="275"/>
        <end position="293"/>
    </location>
</feature>
<evidence type="ECO:0000256" key="1">
    <source>
        <dbReference type="ARBA" id="ARBA00038494"/>
    </source>
</evidence>
<dbReference type="CDD" id="cd02511">
    <property type="entry name" value="Beta4Glucosyltransferase"/>
    <property type="match status" value="1"/>
</dbReference>
<gene>
    <name evidence="4" type="ORF">BKK80_20185</name>
</gene>
<dbReference type="Proteomes" id="UP000177515">
    <property type="component" value="Chromosome 2"/>
</dbReference>
<feature type="domain" description="Glycosyltransferase 2-like" evidence="3">
    <location>
        <begin position="5"/>
        <end position="129"/>
    </location>
</feature>
<feature type="region of interest" description="Disordered" evidence="2">
    <location>
        <begin position="273"/>
        <end position="293"/>
    </location>
</feature>
<dbReference type="RefSeq" id="WP_071070972.1">
    <property type="nucleotide sequence ID" value="NZ_CP017755.1"/>
</dbReference>
<dbReference type="SUPFAM" id="SSF53448">
    <property type="entry name" value="Nucleotide-diphospho-sugar transferases"/>
    <property type="match status" value="1"/>
</dbReference>
<evidence type="ECO:0000313" key="5">
    <source>
        <dbReference type="Proteomes" id="UP000177515"/>
    </source>
</evidence>
<protein>
    <submittedName>
        <fullName evidence="4">Glycosyl transferase family 2</fullName>
    </submittedName>
</protein>
<proteinExistence type="inferred from homology"/>